<dbReference type="SUPFAM" id="SSF81383">
    <property type="entry name" value="F-box domain"/>
    <property type="match status" value="1"/>
</dbReference>
<dbReference type="Proteomes" id="UP001367508">
    <property type="component" value="Unassembled WGS sequence"/>
</dbReference>
<dbReference type="Gene3D" id="1.20.1280.50">
    <property type="match status" value="1"/>
</dbReference>
<dbReference type="AlphaFoldDB" id="A0AAN9LMX7"/>
<protein>
    <recommendedName>
        <fullName evidence="1">F-box domain-containing protein</fullName>
    </recommendedName>
</protein>
<dbReference type="InterPro" id="IPR006527">
    <property type="entry name" value="F-box-assoc_dom_typ1"/>
</dbReference>
<organism evidence="2 3">
    <name type="scientific">Canavalia gladiata</name>
    <name type="common">Sword bean</name>
    <name type="synonym">Dolichos gladiatus</name>
    <dbReference type="NCBI Taxonomy" id="3824"/>
    <lineage>
        <taxon>Eukaryota</taxon>
        <taxon>Viridiplantae</taxon>
        <taxon>Streptophyta</taxon>
        <taxon>Embryophyta</taxon>
        <taxon>Tracheophyta</taxon>
        <taxon>Spermatophyta</taxon>
        <taxon>Magnoliopsida</taxon>
        <taxon>eudicotyledons</taxon>
        <taxon>Gunneridae</taxon>
        <taxon>Pentapetalae</taxon>
        <taxon>rosids</taxon>
        <taxon>fabids</taxon>
        <taxon>Fabales</taxon>
        <taxon>Fabaceae</taxon>
        <taxon>Papilionoideae</taxon>
        <taxon>50 kb inversion clade</taxon>
        <taxon>NPAAA clade</taxon>
        <taxon>indigoferoid/millettioid clade</taxon>
        <taxon>Phaseoleae</taxon>
        <taxon>Canavalia</taxon>
    </lineage>
</organism>
<dbReference type="PANTHER" id="PTHR31672:SF13">
    <property type="entry name" value="F-BOX PROTEIN CPR30-LIKE"/>
    <property type="match status" value="1"/>
</dbReference>
<feature type="domain" description="F-box" evidence="1">
    <location>
        <begin position="16"/>
        <end position="56"/>
    </location>
</feature>
<keyword evidence="3" id="KW-1185">Reference proteome</keyword>
<dbReference type="InterPro" id="IPR036047">
    <property type="entry name" value="F-box-like_dom_sf"/>
</dbReference>
<name>A0AAN9LMX7_CANGL</name>
<dbReference type="PANTHER" id="PTHR31672">
    <property type="entry name" value="BNACNNG10540D PROTEIN"/>
    <property type="match status" value="1"/>
</dbReference>
<gene>
    <name evidence="2" type="ORF">VNO77_19601</name>
</gene>
<evidence type="ECO:0000259" key="1">
    <source>
        <dbReference type="SMART" id="SM00256"/>
    </source>
</evidence>
<dbReference type="SMART" id="SM00256">
    <property type="entry name" value="FBOX"/>
    <property type="match status" value="1"/>
</dbReference>
<dbReference type="InterPro" id="IPR017451">
    <property type="entry name" value="F-box-assoc_interact_dom"/>
</dbReference>
<dbReference type="EMBL" id="JAYMYQ010000004">
    <property type="protein sequence ID" value="KAK7338967.1"/>
    <property type="molecule type" value="Genomic_DNA"/>
</dbReference>
<dbReference type="Pfam" id="PF00646">
    <property type="entry name" value="F-box"/>
    <property type="match status" value="1"/>
</dbReference>
<accession>A0AAN9LMX7</accession>
<dbReference type="InterPro" id="IPR050796">
    <property type="entry name" value="SCF_F-box_component"/>
</dbReference>
<dbReference type="NCBIfam" id="TIGR01640">
    <property type="entry name" value="F_box_assoc_1"/>
    <property type="match status" value="1"/>
</dbReference>
<dbReference type="InterPro" id="IPR001810">
    <property type="entry name" value="F-box_dom"/>
</dbReference>
<dbReference type="Pfam" id="PF07734">
    <property type="entry name" value="FBA_1"/>
    <property type="match status" value="1"/>
</dbReference>
<comment type="caution">
    <text evidence="2">The sequence shown here is derived from an EMBL/GenBank/DDBJ whole genome shotgun (WGS) entry which is preliminary data.</text>
</comment>
<reference evidence="2 3" key="1">
    <citation type="submission" date="2024-01" db="EMBL/GenBank/DDBJ databases">
        <title>The genomes of 5 underutilized Papilionoideae crops provide insights into root nodulation and disease resistanc.</title>
        <authorList>
            <person name="Jiang F."/>
        </authorList>
    </citation>
    <scope>NUCLEOTIDE SEQUENCE [LARGE SCALE GENOMIC DNA]</scope>
    <source>
        <strain evidence="2">LVBAO_FW01</strain>
        <tissue evidence="2">Leaves</tissue>
    </source>
</reference>
<evidence type="ECO:0000313" key="3">
    <source>
        <dbReference type="Proteomes" id="UP001367508"/>
    </source>
</evidence>
<proteinExistence type="predicted"/>
<evidence type="ECO:0000313" key="2">
    <source>
        <dbReference type="EMBL" id="KAK7338967.1"/>
    </source>
</evidence>
<sequence length="394" mass="46003">MWRPQEQQDSAMFPVLFDELVVEILSCSSVKSLMRFKCACMYWNTLISSPSFIKLHLQRSTENYNFDNLQIMLKSSFTYFRELYQVSHSVRSLLDSPMPNAVHDLRYRISDGFGVVGSCNGLICLVSVNLIRHFHNMFPRQPTGYLWNLTTRLRSQPLPCFHVDWRRLVYTRFGFGHDRINNAYKVVAVHYVYDSSQSQKSEVEIYSTGEGSWRQLPSFPNVVINNDGGLYLNGFTYWATVRDPTNNSQVIIVSFDLERETCTQILLPPAVAHDHVEPTLVAFKDHLCVWQNNNGTHLVIWQMKEHRFQQSWIQLMNVSYFDIRMNGLESVTFIPLCIFRNGDILMLSRDVDVQWRLILWNRRNGIIQHSRIRTNGYVSDLNPKVFVKSLVSPR</sequence>